<sequence length="292" mass="30940">MSYDDRIERALRASLVPALQPGHPPQLAAALQHAVFPGGARIRPKLTLAVAQACGEDDASLSDGVAASIELLHCASLVHDDLPCFDDAQTRRGRPSVHNAFGERLAVLAGDALIVAAFEVLGRSCRQHLSRLPVLLRSVTQGVGMPLGIVAGQAWECEPQLSLADYQQAKTGALFAAATMAGAQAAGADGEPWRALGERLGQTYQVADDIRDVVLDAEVLGKPGGQDVALDRPSYARALGLDGAMAEFQRLVQATLLTVPVCPGASQFRQLIRREADRLVPQQLCARMASTV</sequence>
<dbReference type="Gene3D" id="1.10.600.10">
    <property type="entry name" value="Farnesyl Diphosphate Synthase"/>
    <property type="match status" value="1"/>
</dbReference>
<dbReference type="PANTHER" id="PTHR43281:SF1">
    <property type="entry name" value="FARNESYL DIPHOSPHATE SYNTHASE"/>
    <property type="match status" value="1"/>
</dbReference>
<dbReference type="GO" id="GO:0008299">
    <property type="term" value="P:isoprenoid biosynthetic process"/>
    <property type="evidence" value="ECO:0007669"/>
    <property type="project" value="UniProtKB-KW"/>
</dbReference>
<keyword evidence="3 7" id="KW-0808">Transferase</keyword>
<organism evidence="8 9">
    <name type="scientific">Roseateles depolymerans</name>
    <dbReference type="NCBI Taxonomy" id="76731"/>
    <lineage>
        <taxon>Bacteria</taxon>
        <taxon>Pseudomonadati</taxon>
        <taxon>Pseudomonadota</taxon>
        <taxon>Betaproteobacteria</taxon>
        <taxon>Burkholderiales</taxon>
        <taxon>Sphaerotilaceae</taxon>
        <taxon>Roseateles</taxon>
    </lineage>
</organism>
<dbReference type="CDD" id="cd00685">
    <property type="entry name" value="Trans_IPPS_HT"/>
    <property type="match status" value="1"/>
</dbReference>
<reference evidence="8 9" key="1">
    <citation type="submission" date="2015-12" db="EMBL/GenBank/DDBJ databases">
        <title>Complete genome of Roseateles depolymerans KCTC 42856.</title>
        <authorList>
            <person name="Kim K.M."/>
        </authorList>
    </citation>
    <scope>NUCLEOTIDE SEQUENCE [LARGE SCALE GENOMIC DNA]</scope>
    <source>
        <strain evidence="8 9">KCTC 42856</strain>
    </source>
</reference>
<dbReference type="SUPFAM" id="SSF48576">
    <property type="entry name" value="Terpenoid synthases"/>
    <property type="match status" value="1"/>
</dbReference>
<keyword evidence="4" id="KW-0479">Metal-binding</keyword>
<comment type="similarity">
    <text evidence="2 7">Belongs to the FPP/GGPP synthase family.</text>
</comment>
<keyword evidence="9" id="KW-1185">Reference proteome</keyword>
<protein>
    <submittedName>
        <fullName evidence="8">Geranyltranstransferase</fullName>
    </submittedName>
</protein>
<dbReference type="OrthoDB" id="9805316at2"/>
<dbReference type="KEGG" id="rdp:RD2015_1034"/>
<dbReference type="AlphaFoldDB" id="A0A0U3C9S1"/>
<name>A0A0U3C9S1_9BURK</name>
<dbReference type="RefSeq" id="WP_058933983.1">
    <property type="nucleotide sequence ID" value="NZ_CP013729.1"/>
</dbReference>
<dbReference type="Pfam" id="PF00348">
    <property type="entry name" value="polyprenyl_synt"/>
    <property type="match status" value="1"/>
</dbReference>
<gene>
    <name evidence="8" type="ORF">RD2015_1034</name>
</gene>
<dbReference type="Proteomes" id="UP000060699">
    <property type="component" value="Chromosome"/>
</dbReference>
<proteinExistence type="inferred from homology"/>
<dbReference type="InterPro" id="IPR000092">
    <property type="entry name" value="Polyprenyl_synt"/>
</dbReference>
<dbReference type="PROSITE" id="PS00723">
    <property type="entry name" value="POLYPRENYL_SYNTHASE_1"/>
    <property type="match status" value="1"/>
</dbReference>
<dbReference type="GO" id="GO:0046872">
    <property type="term" value="F:metal ion binding"/>
    <property type="evidence" value="ECO:0007669"/>
    <property type="project" value="UniProtKB-KW"/>
</dbReference>
<keyword evidence="6" id="KW-0414">Isoprene biosynthesis</keyword>
<evidence type="ECO:0000256" key="5">
    <source>
        <dbReference type="ARBA" id="ARBA00022842"/>
    </source>
</evidence>
<dbReference type="GO" id="GO:0004659">
    <property type="term" value="F:prenyltransferase activity"/>
    <property type="evidence" value="ECO:0007669"/>
    <property type="project" value="InterPro"/>
</dbReference>
<dbReference type="PROSITE" id="PS00444">
    <property type="entry name" value="POLYPRENYL_SYNTHASE_2"/>
    <property type="match status" value="1"/>
</dbReference>
<evidence type="ECO:0000256" key="1">
    <source>
        <dbReference type="ARBA" id="ARBA00001946"/>
    </source>
</evidence>
<evidence type="ECO:0000256" key="2">
    <source>
        <dbReference type="ARBA" id="ARBA00006706"/>
    </source>
</evidence>
<evidence type="ECO:0000313" key="9">
    <source>
        <dbReference type="Proteomes" id="UP000060699"/>
    </source>
</evidence>
<evidence type="ECO:0000256" key="7">
    <source>
        <dbReference type="RuleBase" id="RU004466"/>
    </source>
</evidence>
<dbReference type="STRING" id="76731.RD2015_1034"/>
<accession>A0A0U3C9S1</accession>
<evidence type="ECO:0000313" key="8">
    <source>
        <dbReference type="EMBL" id="ALV05528.1"/>
    </source>
</evidence>
<dbReference type="SFLD" id="SFLDS00005">
    <property type="entry name" value="Isoprenoid_Synthase_Type_I"/>
    <property type="match status" value="1"/>
</dbReference>
<dbReference type="InterPro" id="IPR008949">
    <property type="entry name" value="Isoprenoid_synthase_dom_sf"/>
</dbReference>
<comment type="cofactor">
    <cofactor evidence="1">
        <name>Mg(2+)</name>
        <dbReference type="ChEBI" id="CHEBI:18420"/>
    </cofactor>
</comment>
<dbReference type="PANTHER" id="PTHR43281">
    <property type="entry name" value="FARNESYL DIPHOSPHATE SYNTHASE"/>
    <property type="match status" value="1"/>
</dbReference>
<dbReference type="PATRIC" id="fig|76731.3.peg.1053"/>
<evidence type="ECO:0000256" key="4">
    <source>
        <dbReference type="ARBA" id="ARBA00022723"/>
    </source>
</evidence>
<evidence type="ECO:0000256" key="3">
    <source>
        <dbReference type="ARBA" id="ARBA00022679"/>
    </source>
</evidence>
<dbReference type="EMBL" id="CP013729">
    <property type="protein sequence ID" value="ALV05528.1"/>
    <property type="molecule type" value="Genomic_DNA"/>
</dbReference>
<evidence type="ECO:0000256" key="6">
    <source>
        <dbReference type="ARBA" id="ARBA00023229"/>
    </source>
</evidence>
<dbReference type="InterPro" id="IPR033749">
    <property type="entry name" value="Polyprenyl_synt_CS"/>
</dbReference>
<keyword evidence="5" id="KW-0460">Magnesium</keyword>